<dbReference type="SUPFAM" id="SSF54236">
    <property type="entry name" value="Ubiquitin-like"/>
    <property type="match status" value="1"/>
</dbReference>
<dbReference type="PANTHER" id="PTHR14557:SF5">
    <property type="entry name" value="UBIQUITIN-LIKE DOMAIN-CONTAINING PROTEIN"/>
    <property type="match status" value="1"/>
</dbReference>
<name>A0A814B953_9BILA</name>
<evidence type="ECO:0000256" key="2">
    <source>
        <dbReference type="SAM" id="Phobius"/>
    </source>
</evidence>
<feature type="transmembrane region" description="Helical" evidence="2">
    <location>
        <begin position="254"/>
        <end position="272"/>
    </location>
</feature>
<dbReference type="PROSITE" id="PS50053">
    <property type="entry name" value="UBIQUITIN_2"/>
    <property type="match status" value="1"/>
</dbReference>
<dbReference type="Gene3D" id="3.10.20.90">
    <property type="entry name" value="Phosphatidylinositol 3-kinase Catalytic Subunit, Chain A, domain 1"/>
    <property type="match status" value="1"/>
</dbReference>
<dbReference type="SMART" id="SM00213">
    <property type="entry name" value="UBQ"/>
    <property type="match status" value="1"/>
</dbReference>
<keyword evidence="2" id="KW-0812">Transmembrane</keyword>
<evidence type="ECO:0000313" key="4">
    <source>
        <dbReference type="EMBL" id="CAF0925333.1"/>
    </source>
</evidence>
<evidence type="ECO:0000259" key="3">
    <source>
        <dbReference type="PROSITE" id="PS50053"/>
    </source>
</evidence>
<feature type="transmembrane region" description="Helical" evidence="2">
    <location>
        <begin position="278"/>
        <end position="305"/>
    </location>
</feature>
<comment type="caution">
    <text evidence="4">The sequence shown here is derived from an EMBL/GenBank/DDBJ whole genome shotgun (WGS) entry which is preliminary data.</text>
</comment>
<dbReference type="AlphaFoldDB" id="A0A814B953"/>
<accession>A0A814B953</accession>
<dbReference type="EMBL" id="CAJNOL010000197">
    <property type="protein sequence ID" value="CAF0925333.1"/>
    <property type="molecule type" value="Genomic_DNA"/>
</dbReference>
<dbReference type="GO" id="GO:0036503">
    <property type="term" value="P:ERAD pathway"/>
    <property type="evidence" value="ECO:0007669"/>
    <property type="project" value="InterPro"/>
</dbReference>
<evidence type="ECO:0000256" key="1">
    <source>
        <dbReference type="SAM" id="MobiDB-lite"/>
    </source>
</evidence>
<dbReference type="CDD" id="cd17057">
    <property type="entry name" value="Ubl_TMUB1_like"/>
    <property type="match status" value="1"/>
</dbReference>
<protein>
    <recommendedName>
        <fullName evidence="3">Ubiquitin-like domain-containing protein</fullName>
    </recommendedName>
</protein>
<feature type="region of interest" description="Disordered" evidence="1">
    <location>
        <begin position="51"/>
        <end position="100"/>
    </location>
</feature>
<dbReference type="Proteomes" id="UP000663870">
    <property type="component" value="Unassembled WGS sequence"/>
</dbReference>
<dbReference type="Pfam" id="PF00240">
    <property type="entry name" value="ubiquitin"/>
    <property type="match status" value="1"/>
</dbReference>
<keyword evidence="5" id="KW-1185">Reference proteome</keyword>
<feature type="domain" description="Ubiquitin-like" evidence="3">
    <location>
        <begin position="145"/>
        <end position="212"/>
    </location>
</feature>
<organism evidence="4 5">
    <name type="scientific">Rotaria sordida</name>
    <dbReference type="NCBI Taxonomy" id="392033"/>
    <lineage>
        <taxon>Eukaryota</taxon>
        <taxon>Metazoa</taxon>
        <taxon>Spiralia</taxon>
        <taxon>Gnathifera</taxon>
        <taxon>Rotifera</taxon>
        <taxon>Eurotatoria</taxon>
        <taxon>Bdelloidea</taxon>
        <taxon>Philodinida</taxon>
        <taxon>Philodinidae</taxon>
        <taxon>Rotaria</taxon>
    </lineage>
</organism>
<feature type="transmembrane region" description="Helical" evidence="2">
    <location>
        <begin position="12"/>
        <end position="29"/>
    </location>
</feature>
<sequence length="331" mass="37890">MSFIEGIGDDFLYAFGFLLFIGIVSLAWLSTRVNHIHFPATLFIIERRTRRNNEEESERASSISPSRLTPSNEQSTFPSSGNEIQTEHDSDNESSDIDEFNSEQTPLVTESNTTEVQQSQCSHTNSIEINHQQQTTSNEQETQSLRITIKFLNDTKKEIIANPNDTISKIKQLHFADELSNNKMIRFIYQGRELQDHETLRTYNIRDQTTIHCQISARRHESTNQRNDGISSGTHINQNGFDTSTFIDSSPVNISSHFIILLTLVLGFVWYLRIKYRVLFSPISTVILVLITLIFLIFTCGSFLATRRQLLNIRQPTTTIAITPIQHVHLD</sequence>
<keyword evidence="2" id="KW-1133">Transmembrane helix</keyword>
<dbReference type="InterPro" id="IPR000626">
    <property type="entry name" value="Ubiquitin-like_dom"/>
</dbReference>
<keyword evidence="2" id="KW-0472">Membrane</keyword>
<feature type="compositionally biased region" description="Polar residues" evidence="1">
    <location>
        <begin position="68"/>
        <end position="84"/>
    </location>
</feature>
<gene>
    <name evidence="4" type="ORF">JXQ802_LOCUS10341</name>
</gene>
<proteinExistence type="predicted"/>
<dbReference type="InterPro" id="IPR029071">
    <property type="entry name" value="Ubiquitin-like_domsf"/>
</dbReference>
<dbReference type="InterPro" id="IPR040352">
    <property type="entry name" value="TMUB1/2"/>
</dbReference>
<dbReference type="PANTHER" id="PTHR14557">
    <property type="entry name" value="PROTEIN C7ORF21"/>
    <property type="match status" value="1"/>
</dbReference>
<reference evidence="4" key="1">
    <citation type="submission" date="2021-02" db="EMBL/GenBank/DDBJ databases">
        <authorList>
            <person name="Nowell W R."/>
        </authorList>
    </citation>
    <scope>NUCLEOTIDE SEQUENCE</scope>
</reference>
<evidence type="ECO:0000313" key="5">
    <source>
        <dbReference type="Proteomes" id="UP000663870"/>
    </source>
</evidence>